<dbReference type="PATRIC" id="fig|656366.3.peg.3723"/>
<accession>A0A0M5LY06</accession>
<evidence type="ECO:0000313" key="2">
    <source>
        <dbReference type="Proteomes" id="UP000062833"/>
    </source>
</evidence>
<dbReference type="AlphaFoldDB" id="A0A0M5LY06"/>
<reference evidence="2" key="1">
    <citation type="submission" date="2015-09" db="EMBL/GenBank/DDBJ databases">
        <title>Complete genome of Arthrobacter alpinus strain R3.8.</title>
        <authorList>
            <person name="See-Too W.S."/>
            <person name="Chan K.G."/>
        </authorList>
    </citation>
    <scope>NUCLEOTIDE SEQUENCE [LARGE SCALE GENOMIC DNA]</scope>
    <source>
        <strain evidence="2">R3.8</strain>
    </source>
</reference>
<name>A0A0M5LY06_9MICC</name>
<dbReference type="Gene3D" id="1.10.1220.10">
    <property type="entry name" value="Met repressor-like"/>
    <property type="match status" value="1"/>
</dbReference>
<dbReference type="Pfam" id="PF09274">
    <property type="entry name" value="ParG"/>
    <property type="match status" value="1"/>
</dbReference>
<dbReference type="InterPro" id="IPR015354">
    <property type="entry name" value="DNA_partition_ParG"/>
</dbReference>
<dbReference type="GO" id="GO:0006355">
    <property type="term" value="P:regulation of DNA-templated transcription"/>
    <property type="evidence" value="ECO:0007669"/>
    <property type="project" value="InterPro"/>
</dbReference>
<dbReference type="EMBL" id="CP012677">
    <property type="protein sequence ID" value="ALE93670.1"/>
    <property type="molecule type" value="Genomic_DNA"/>
</dbReference>
<evidence type="ECO:0008006" key="3">
    <source>
        <dbReference type="Google" id="ProtNLM"/>
    </source>
</evidence>
<dbReference type="SUPFAM" id="SSF47598">
    <property type="entry name" value="Ribbon-helix-helix"/>
    <property type="match status" value="1"/>
</dbReference>
<dbReference type="InterPro" id="IPR013321">
    <property type="entry name" value="Arc_rbn_hlx_hlx"/>
</dbReference>
<evidence type="ECO:0000313" key="1">
    <source>
        <dbReference type="EMBL" id="ALE93670.1"/>
    </source>
</evidence>
<keyword evidence="2" id="KW-1185">Reference proteome</keyword>
<dbReference type="Proteomes" id="UP000062833">
    <property type="component" value="Chromosome"/>
</dbReference>
<protein>
    <recommendedName>
        <fullName evidence="3">Chromosome partitioning protein ParB</fullName>
    </recommendedName>
</protein>
<dbReference type="KEGG" id="aaq:AOC05_17295"/>
<sequence>MSSKFSGMSTGRPSVTNAAKAKLLESLKDDTSKEVSRRVNFEVPESKHTKLKINAARKGQSIKEFLTDYIDSLPNE</sequence>
<dbReference type="OrthoDB" id="8690295at2"/>
<gene>
    <name evidence="1" type="ORF">AOC05_17295</name>
</gene>
<dbReference type="InterPro" id="IPR010985">
    <property type="entry name" value="Ribbon_hlx_hlx"/>
</dbReference>
<organism evidence="1 2">
    <name type="scientific">Arthrobacter alpinus</name>
    <dbReference type="NCBI Taxonomy" id="656366"/>
    <lineage>
        <taxon>Bacteria</taxon>
        <taxon>Bacillati</taxon>
        <taxon>Actinomycetota</taxon>
        <taxon>Actinomycetes</taxon>
        <taxon>Micrococcales</taxon>
        <taxon>Micrococcaceae</taxon>
        <taxon>Arthrobacter</taxon>
    </lineage>
</organism>
<dbReference type="RefSeq" id="WP_082358060.1">
    <property type="nucleotide sequence ID" value="NZ_CP012677.1"/>
</dbReference>
<proteinExistence type="predicted"/>